<keyword evidence="2" id="KW-1133">Transmembrane helix</keyword>
<feature type="domain" description="D-alanyl-D-alanine carboxypeptidase-like core" evidence="3">
    <location>
        <begin position="123"/>
        <end position="249"/>
    </location>
</feature>
<dbReference type="InterPro" id="IPR058193">
    <property type="entry name" value="VanY/YodJ_core_dom"/>
</dbReference>
<keyword evidence="4" id="KW-0121">Carboxypeptidase</keyword>
<proteinExistence type="predicted"/>
<keyword evidence="4" id="KW-0378">Hydrolase</keyword>
<dbReference type="Pfam" id="PF02557">
    <property type="entry name" value="VanY"/>
    <property type="match status" value="1"/>
</dbReference>
<dbReference type="SUPFAM" id="SSF55166">
    <property type="entry name" value="Hedgehog/DD-peptidase"/>
    <property type="match status" value="1"/>
</dbReference>
<dbReference type="InterPro" id="IPR003709">
    <property type="entry name" value="VanY-like_core_dom"/>
</dbReference>
<evidence type="ECO:0000313" key="5">
    <source>
        <dbReference type="Proteomes" id="UP000030437"/>
    </source>
</evidence>
<organism evidence="4 5">
    <name type="scientific">Lysinibacillus odysseyi 34hs-1 = NBRC 100172</name>
    <dbReference type="NCBI Taxonomy" id="1220589"/>
    <lineage>
        <taxon>Bacteria</taxon>
        <taxon>Bacillati</taxon>
        <taxon>Bacillota</taxon>
        <taxon>Bacilli</taxon>
        <taxon>Bacillales</taxon>
        <taxon>Bacillaceae</taxon>
        <taxon>Lysinibacillus</taxon>
    </lineage>
</organism>
<dbReference type="Gene3D" id="3.30.1380.10">
    <property type="match status" value="1"/>
</dbReference>
<keyword evidence="5" id="KW-1185">Reference proteome</keyword>
<feature type="transmembrane region" description="Helical" evidence="2">
    <location>
        <begin position="15"/>
        <end position="34"/>
    </location>
</feature>
<evidence type="ECO:0000256" key="2">
    <source>
        <dbReference type="SAM" id="Phobius"/>
    </source>
</evidence>
<reference evidence="4 5" key="1">
    <citation type="submission" date="2014-02" db="EMBL/GenBank/DDBJ databases">
        <title>Draft genome sequence of Lysinibacillus odysseyi NBRC 100172.</title>
        <authorList>
            <person name="Zhang F."/>
            <person name="Wang G."/>
            <person name="Zhang L."/>
        </authorList>
    </citation>
    <scope>NUCLEOTIDE SEQUENCE [LARGE SCALE GENOMIC DNA]</scope>
    <source>
        <strain evidence="4 5">NBRC 100172</strain>
    </source>
</reference>
<gene>
    <name evidence="4" type="ORF">CD32_06675</name>
</gene>
<dbReference type="InterPro" id="IPR009045">
    <property type="entry name" value="Zn_M74/Hedgehog-like"/>
</dbReference>
<dbReference type="PANTHER" id="PTHR34385">
    <property type="entry name" value="D-ALANYL-D-ALANINE CARBOXYPEPTIDASE"/>
    <property type="match status" value="1"/>
</dbReference>
<dbReference type="RefSeq" id="WP_036152651.1">
    <property type="nucleotide sequence ID" value="NZ_AVCX01000009.1"/>
</dbReference>
<keyword evidence="2" id="KW-0472">Membrane</keyword>
<dbReference type="Proteomes" id="UP000030437">
    <property type="component" value="Unassembled WGS sequence"/>
</dbReference>
<dbReference type="PANTHER" id="PTHR34385:SF1">
    <property type="entry name" value="PEPTIDOGLYCAN L-ALANYL-D-GLUTAMATE ENDOPEPTIDASE CWLK"/>
    <property type="match status" value="1"/>
</dbReference>
<name>A0A0A3IT73_9BACI</name>
<dbReference type="AlphaFoldDB" id="A0A0A3IT73"/>
<dbReference type="eggNOG" id="COG1876">
    <property type="taxonomic scope" value="Bacteria"/>
</dbReference>
<dbReference type="InterPro" id="IPR052179">
    <property type="entry name" value="DD-CPase-like"/>
</dbReference>
<accession>A0A0A3IT73</accession>
<feature type="region of interest" description="Disordered" evidence="1">
    <location>
        <begin position="44"/>
        <end position="86"/>
    </location>
</feature>
<dbReference type="OrthoDB" id="9792074at2"/>
<evidence type="ECO:0000259" key="3">
    <source>
        <dbReference type="Pfam" id="PF02557"/>
    </source>
</evidence>
<dbReference type="EMBL" id="JPVP01000052">
    <property type="protein sequence ID" value="KGR86078.1"/>
    <property type="molecule type" value="Genomic_DNA"/>
</dbReference>
<dbReference type="GO" id="GO:0004180">
    <property type="term" value="F:carboxypeptidase activity"/>
    <property type="evidence" value="ECO:0007669"/>
    <property type="project" value="UniProtKB-KW"/>
</dbReference>
<sequence>MRKTRGNRQKSKKPIVIGIIVLVFLIVVSIIVYINRDTIFSASDKQEEVTAPQEGQTASKEENIENSNGTKSEEKKEEPTFEIDEGGYPVDVKEAAEPTYIDGVLIANKKYPLPKDFDPGEDPEALAALDQMAAAAKKAGFELVAFSGYRSYEYQTQLYANYANRDGKEAADRYSARPGHSEHQTGLAFDIGEKGQEDLWLTEEFGESPAGKWLVENARNYGFILRFPKGKEDMTGFMYESWHFRYVGKELAEKIYKTGLSLEEYLGIE</sequence>
<keyword evidence="2" id="KW-0812">Transmembrane</keyword>
<dbReference type="STRING" id="1220589.CD32_06675"/>
<evidence type="ECO:0000256" key="1">
    <source>
        <dbReference type="SAM" id="MobiDB-lite"/>
    </source>
</evidence>
<dbReference type="CDD" id="cd14852">
    <property type="entry name" value="LD-carboxypeptidase"/>
    <property type="match status" value="1"/>
</dbReference>
<keyword evidence="4" id="KW-0645">Protease</keyword>
<evidence type="ECO:0000313" key="4">
    <source>
        <dbReference type="EMBL" id="KGR86078.1"/>
    </source>
</evidence>
<dbReference type="GO" id="GO:0006508">
    <property type="term" value="P:proteolysis"/>
    <property type="evidence" value="ECO:0007669"/>
    <property type="project" value="InterPro"/>
</dbReference>
<protein>
    <submittedName>
        <fullName evidence="4">D-alanyl-D-alanine carboxypeptidase</fullName>
    </submittedName>
</protein>
<comment type="caution">
    <text evidence="4">The sequence shown here is derived from an EMBL/GenBank/DDBJ whole genome shotgun (WGS) entry which is preliminary data.</text>
</comment>
<dbReference type="MEROPS" id="M15.024"/>